<dbReference type="RefSeq" id="WP_135281386.1">
    <property type="nucleotide sequence ID" value="NZ_SRIO01000005.1"/>
</dbReference>
<feature type="compositionally biased region" description="Polar residues" evidence="1">
    <location>
        <begin position="39"/>
        <end position="49"/>
    </location>
</feature>
<proteinExistence type="predicted"/>
<evidence type="ECO:0000256" key="1">
    <source>
        <dbReference type="SAM" id="MobiDB-lite"/>
    </source>
</evidence>
<protein>
    <submittedName>
        <fullName evidence="2">Uncharacterized protein</fullName>
    </submittedName>
</protein>
<dbReference type="AlphaFoldDB" id="A0A4Z0FBJ7"/>
<evidence type="ECO:0000313" key="2">
    <source>
        <dbReference type="EMBL" id="TFZ83086.1"/>
    </source>
</evidence>
<comment type="caution">
    <text evidence="2">The sequence shown here is derived from an EMBL/GenBank/DDBJ whole genome shotgun (WGS) entry which is preliminary data.</text>
</comment>
<feature type="region of interest" description="Disordered" evidence="1">
    <location>
        <begin position="1"/>
        <end position="49"/>
    </location>
</feature>
<feature type="compositionally biased region" description="Basic and acidic residues" evidence="1">
    <location>
        <begin position="1"/>
        <end position="15"/>
    </location>
</feature>
<sequence>MAAIRDIRAARDDPAPWRQAAHRHRITGAGDPVPGQAGDQVSTNAQLQETRVLKAKEAVSLANRSG</sequence>
<accession>A0A4Z0FBJ7</accession>
<dbReference type="Proteomes" id="UP000297890">
    <property type="component" value="Unassembled WGS sequence"/>
</dbReference>
<keyword evidence="3" id="KW-1185">Reference proteome</keyword>
<evidence type="ECO:0000313" key="3">
    <source>
        <dbReference type="Proteomes" id="UP000297890"/>
    </source>
</evidence>
<name>A0A4Z0FBJ7_9GAMM</name>
<reference evidence="2 3" key="1">
    <citation type="journal article" date="2019" name="ISME J.">
        <title>Candidatus Macondimonas diazotrophica, a novel gammaproteobacterial genus dominating crude-oil-contaminated coastal sediments.</title>
        <authorList>
            <person name="Karthikeyan S."/>
            <person name="Konstantinidis K."/>
        </authorList>
    </citation>
    <scope>NUCLEOTIDE SEQUENCE [LARGE SCALE GENOMIC DNA]</scope>
    <source>
        <strain evidence="2 3">KTK01</strain>
    </source>
</reference>
<gene>
    <name evidence="2" type="ORF">E4680_05490</name>
</gene>
<dbReference type="EMBL" id="SRIO01000005">
    <property type="protein sequence ID" value="TFZ83086.1"/>
    <property type="molecule type" value="Genomic_DNA"/>
</dbReference>
<organism evidence="2 3">
    <name type="scientific">Candidatus Macondimonas diazotrophica</name>
    <dbReference type="NCBI Taxonomy" id="2305248"/>
    <lineage>
        <taxon>Bacteria</taxon>
        <taxon>Pseudomonadati</taxon>
        <taxon>Pseudomonadota</taxon>
        <taxon>Gammaproteobacteria</taxon>
        <taxon>Chromatiales</taxon>
        <taxon>Ectothiorhodospiraceae</taxon>
        <taxon>Candidatus Macondimonas</taxon>
    </lineage>
</organism>